<keyword evidence="1" id="KW-0812">Transmembrane</keyword>
<dbReference type="STRING" id="871968.DESME_00350"/>
<dbReference type="Proteomes" id="UP000010847">
    <property type="component" value="Chromosome"/>
</dbReference>
<dbReference type="HOGENOM" id="CLU_134863_4_0_9"/>
<protein>
    <submittedName>
        <fullName evidence="2">Septum formation initiator</fullName>
    </submittedName>
</protein>
<sequence>MNKSRPNISSQKKKPKFNFAAFILFAFVATVLVTSGWQLYQLQHQVNGKIAQIEGEKQELLKEKSGLESEIVRLNTPSYVEQLAREQLGLVRKGEIMISPKEQ</sequence>
<dbReference type="eggNOG" id="COG2919">
    <property type="taxonomic scope" value="Bacteria"/>
</dbReference>
<accession>W0E948</accession>
<dbReference type="KEGG" id="dmt:DESME_00350"/>
<keyword evidence="1" id="KW-1133">Transmembrane helix</keyword>
<dbReference type="InterPro" id="IPR007060">
    <property type="entry name" value="FtsL/DivIC"/>
</dbReference>
<proteinExistence type="predicted"/>
<keyword evidence="3" id="KW-1185">Reference proteome</keyword>
<dbReference type="AlphaFoldDB" id="W0E948"/>
<name>W0E948_9FIRM</name>
<dbReference type="EMBL" id="CP007032">
    <property type="protein sequence ID" value="AHF05729.1"/>
    <property type="molecule type" value="Genomic_DNA"/>
</dbReference>
<evidence type="ECO:0000256" key="1">
    <source>
        <dbReference type="SAM" id="Phobius"/>
    </source>
</evidence>
<feature type="transmembrane region" description="Helical" evidence="1">
    <location>
        <begin position="21"/>
        <end position="40"/>
    </location>
</feature>
<keyword evidence="1" id="KW-0472">Membrane</keyword>
<organism evidence="2 3">
    <name type="scientific">Desulfitobacterium metallireducens DSM 15288</name>
    <dbReference type="NCBI Taxonomy" id="871968"/>
    <lineage>
        <taxon>Bacteria</taxon>
        <taxon>Bacillati</taxon>
        <taxon>Bacillota</taxon>
        <taxon>Clostridia</taxon>
        <taxon>Eubacteriales</taxon>
        <taxon>Desulfitobacteriaceae</taxon>
        <taxon>Desulfitobacterium</taxon>
    </lineage>
</organism>
<gene>
    <name evidence="2" type="ORF">DESME_00350</name>
</gene>
<dbReference type="Pfam" id="PF04977">
    <property type="entry name" value="DivIC"/>
    <property type="match status" value="1"/>
</dbReference>
<evidence type="ECO:0000313" key="2">
    <source>
        <dbReference type="EMBL" id="AHF05729.1"/>
    </source>
</evidence>
<reference evidence="2 3" key="1">
    <citation type="submission" date="2013-12" db="EMBL/GenBank/DDBJ databases">
        <authorList>
            <consortium name="DOE Joint Genome Institute"/>
            <person name="Smidt H."/>
            <person name="Huntemann M."/>
            <person name="Han J."/>
            <person name="Chen A."/>
            <person name="Kyrpides N."/>
            <person name="Mavromatis K."/>
            <person name="Markowitz V."/>
            <person name="Palaniappan K."/>
            <person name="Ivanova N."/>
            <person name="Schaumberg A."/>
            <person name="Pati A."/>
            <person name="Liolios K."/>
            <person name="Nordberg H.P."/>
            <person name="Cantor M.N."/>
            <person name="Hua S.X."/>
            <person name="Woyke T."/>
        </authorList>
    </citation>
    <scope>NUCLEOTIDE SEQUENCE [LARGE SCALE GENOMIC DNA]</scope>
    <source>
        <strain evidence="3">DSM 15288</strain>
    </source>
</reference>
<evidence type="ECO:0000313" key="3">
    <source>
        <dbReference type="Proteomes" id="UP000010847"/>
    </source>
</evidence>